<dbReference type="CDD" id="cd03039">
    <property type="entry name" value="GST_N_Sigma_like"/>
    <property type="match status" value="1"/>
</dbReference>
<evidence type="ECO:0000256" key="1">
    <source>
        <dbReference type="ARBA" id="ARBA00003701"/>
    </source>
</evidence>
<evidence type="ECO:0000313" key="9">
    <source>
        <dbReference type="EMBL" id="WIA16837.1"/>
    </source>
</evidence>
<evidence type="ECO:0000313" key="10">
    <source>
        <dbReference type="Proteomes" id="UP001244341"/>
    </source>
</evidence>
<evidence type="ECO:0000256" key="6">
    <source>
        <dbReference type="SAM" id="MobiDB-lite"/>
    </source>
</evidence>
<evidence type="ECO:0000259" key="8">
    <source>
        <dbReference type="PROSITE" id="PS50405"/>
    </source>
</evidence>
<dbReference type="EMBL" id="CP126215">
    <property type="protein sequence ID" value="WIA16837.1"/>
    <property type="molecule type" value="Genomic_DNA"/>
</dbReference>
<dbReference type="InterPro" id="IPR004046">
    <property type="entry name" value="GST_C"/>
</dbReference>
<feature type="domain" description="GST C-terminal" evidence="8">
    <location>
        <begin position="109"/>
        <end position="306"/>
    </location>
</feature>
<dbReference type="PANTHER" id="PTHR11571">
    <property type="entry name" value="GLUTATHIONE S-TRANSFERASE"/>
    <property type="match status" value="1"/>
</dbReference>
<dbReference type="EC" id="2.5.1.18" evidence="3"/>
<comment type="similarity">
    <text evidence="2">Belongs to the GST superfamily. Mu family.</text>
</comment>
<evidence type="ECO:0000256" key="4">
    <source>
        <dbReference type="ARBA" id="ARBA00022679"/>
    </source>
</evidence>
<name>A0ABY8U5V9_TETOB</name>
<dbReference type="PROSITE" id="PS50404">
    <property type="entry name" value="GST_NTER"/>
    <property type="match status" value="1"/>
</dbReference>
<dbReference type="SUPFAM" id="SSF52833">
    <property type="entry name" value="Thioredoxin-like"/>
    <property type="match status" value="1"/>
</dbReference>
<reference evidence="9 10" key="1">
    <citation type="submission" date="2023-05" db="EMBL/GenBank/DDBJ databases">
        <title>A 100% complete, gapless, phased diploid assembly of the Scenedesmus obliquus UTEX 3031 genome.</title>
        <authorList>
            <person name="Biondi T.C."/>
            <person name="Hanschen E.R."/>
            <person name="Kwon T."/>
            <person name="Eng W."/>
            <person name="Kruse C.P.S."/>
            <person name="Koehler S.I."/>
            <person name="Kunde Y."/>
            <person name="Gleasner C.D."/>
            <person name="You Mak K.T."/>
            <person name="Polle J."/>
            <person name="Hovde B.T."/>
            <person name="Starkenburg S.R."/>
        </authorList>
    </citation>
    <scope>NUCLEOTIDE SEQUENCE [LARGE SCALE GENOMIC DNA]</scope>
    <source>
        <strain evidence="9 10">DOE0152z</strain>
    </source>
</reference>
<evidence type="ECO:0000256" key="3">
    <source>
        <dbReference type="ARBA" id="ARBA00012452"/>
    </source>
</evidence>
<keyword evidence="4" id="KW-0808">Transferase</keyword>
<dbReference type="InterPro" id="IPR050213">
    <property type="entry name" value="GST_superfamily"/>
</dbReference>
<dbReference type="InterPro" id="IPR004045">
    <property type="entry name" value="Glutathione_S-Trfase_N"/>
</dbReference>
<comment type="function">
    <text evidence="1">Conjugation of reduced glutathione to a wide number of exogenous and endogenous hydrophobic electrophiles.</text>
</comment>
<feature type="domain" description="GST N-terminal" evidence="7">
    <location>
        <begin position="24"/>
        <end position="106"/>
    </location>
</feature>
<dbReference type="InterPro" id="IPR036249">
    <property type="entry name" value="Thioredoxin-like_sf"/>
</dbReference>
<dbReference type="InterPro" id="IPR036282">
    <property type="entry name" value="Glutathione-S-Trfase_C_sf"/>
</dbReference>
<evidence type="ECO:0000256" key="2">
    <source>
        <dbReference type="ARBA" id="ARBA00005861"/>
    </source>
</evidence>
<sequence length="322" mass="34801">MTEPHPPEEHWVAQEGAFSAATSNVPVLHYYPVRGRAEPIRLVLALMQQPWFEPPVEPLHALVRRDLDSFPFRQMPRFVDEVNAKIDLVQSMAILRHLGRKYKLYGSGDLEDSAAIDMVLDAVSELREKLKNVWVVSKMEPGAVQRYTSSVLAPEAELLASKEPGPGLACLERLLAGPPGADAPAGSGMQGDDKHSSSSQPAGAATASGAAASCAACAGEVVDDGSDEGASLLSDDGAADGRLWFVGERLSIADIAVADLVDLNLVHFEAQVKSTFPHLHLHWRRVMGQTGIKAYLGSNNRHSLMWGQDWIDQRQGAADGQQ</sequence>
<dbReference type="Pfam" id="PF14497">
    <property type="entry name" value="GST_C_3"/>
    <property type="match status" value="1"/>
</dbReference>
<proteinExistence type="inferred from homology"/>
<organism evidence="9 10">
    <name type="scientific">Tetradesmus obliquus</name>
    <name type="common">Green alga</name>
    <name type="synonym">Acutodesmus obliquus</name>
    <dbReference type="NCBI Taxonomy" id="3088"/>
    <lineage>
        <taxon>Eukaryota</taxon>
        <taxon>Viridiplantae</taxon>
        <taxon>Chlorophyta</taxon>
        <taxon>core chlorophytes</taxon>
        <taxon>Chlorophyceae</taxon>
        <taxon>CS clade</taxon>
        <taxon>Sphaeropleales</taxon>
        <taxon>Scenedesmaceae</taxon>
        <taxon>Tetradesmus</taxon>
    </lineage>
</organism>
<dbReference type="SUPFAM" id="SSF47616">
    <property type="entry name" value="GST C-terminal domain-like"/>
    <property type="match status" value="1"/>
</dbReference>
<dbReference type="PROSITE" id="PS50405">
    <property type="entry name" value="GST_CTER"/>
    <property type="match status" value="1"/>
</dbReference>
<evidence type="ECO:0000256" key="5">
    <source>
        <dbReference type="ARBA" id="ARBA00047960"/>
    </source>
</evidence>
<dbReference type="Proteomes" id="UP001244341">
    <property type="component" value="Chromosome 8b"/>
</dbReference>
<evidence type="ECO:0000259" key="7">
    <source>
        <dbReference type="PROSITE" id="PS50404"/>
    </source>
</evidence>
<dbReference type="Gene3D" id="1.20.1050.130">
    <property type="match status" value="1"/>
</dbReference>
<comment type="catalytic activity">
    <reaction evidence="5">
        <text>RX + glutathione = an S-substituted glutathione + a halide anion + H(+)</text>
        <dbReference type="Rhea" id="RHEA:16437"/>
        <dbReference type="ChEBI" id="CHEBI:15378"/>
        <dbReference type="ChEBI" id="CHEBI:16042"/>
        <dbReference type="ChEBI" id="CHEBI:17792"/>
        <dbReference type="ChEBI" id="CHEBI:57925"/>
        <dbReference type="ChEBI" id="CHEBI:90779"/>
        <dbReference type="EC" id="2.5.1.18"/>
    </reaction>
</comment>
<keyword evidence="10" id="KW-1185">Reference proteome</keyword>
<protein>
    <recommendedName>
        <fullName evidence="3">glutathione transferase</fullName>
        <ecNumber evidence="3">2.5.1.18</ecNumber>
    </recommendedName>
</protein>
<gene>
    <name evidence="9" type="ORF">OEZ85_013773</name>
</gene>
<dbReference type="InterPro" id="IPR010987">
    <property type="entry name" value="Glutathione-S-Trfase_C-like"/>
</dbReference>
<feature type="region of interest" description="Disordered" evidence="6">
    <location>
        <begin position="181"/>
        <end position="204"/>
    </location>
</feature>
<dbReference type="PANTHER" id="PTHR11571:SF222">
    <property type="entry name" value="GLUTATHIONE TRANSFERASE"/>
    <property type="match status" value="1"/>
</dbReference>
<accession>A0ABY8U5V9</accession>
<dbReference type="Gene3D" id="1.20.1050.10">
    <property type="match status" value="1"/>
</dbReference>